<dbReference type="InterPro" id="IPR006659">
    <property type="entry name" value="Arsenate_reductase"/>
</dbReference>
<dbReference type="AlphaFoldDB" id="A0A5C1NDK4"/>
<protein>
    <recommendedName>
        <fullName evidence="4">Arsenate reductase</fullName>
        <ecNumber evidence="4">1.20.4.1</ecNumber>
    </recommendedName>
</protein>
<dbReference type="EMBL" id="CP038437">
    <property type="protein sequence ID" value="QEM81752.1"/>
    <property type="molecule type" value="Genomic_DNA"/>
</dbReference>
<evidence type="ECO:0000256" key="3">
    <source>
        <dbReference type="PROSITE-ProRule" id="PRU01282"/>
    </source>
</evidence>
<accession>A0A5C1NDK4</accession>
<evidence type="ECO:0000256" key="4">
    <source>
        <dbReference type="RuleBase" id="RU362029"/>
    </source>
</evidence>
<evidence type="ECO:0000256" key="2">
    <source>
        <dbReference type="ARBA" id="ARBA00023002"/>
    </source>
</evidence>
<organism evidence="5 6">
    <name type="scientific">Halomonas binhaiensis</name>
    <dbReference type="NCBI Taxonomy" id="2562282"/>
    <lineage>
        <taxon>Bacteria</taxon>
        <taxon>Pseudomonadati</taxon>
        <taxon>Pseudomonadota</taxon>
        <taxon>Gammaproteobacteria</taxon>
        <taxon>Oceanospirillales</taxon>
        <taxon>Halomonadaceae</taxon>
        <taxon>Halomonas</taxon>
    </lineage>
</organism>
<dbReference type="EC" id="1.20.4.1" evidence="4"/>
<evidence type="ECO:0000256" key="1">
    <source>
        <dbReference type="ARBA" id="ARBA00007198"/>
    </source>
</evidence>
<comment type="similarity">
    <text evidence="1 3 4">Belongs to the ArsC family.</text>
</comment>
<dbReference type="InterPro" id="IPR036249">
    <property type="entry name" value="Thioredoxin-like_sf"/>
</dbReference>
<keyword evidence="2 4" id="KW-0560">Oxidoreductase</keyword>
<comment type="catalytic activity">
    <reaction evidence="4">
        <text>[glutaredoxin]-dithiol + arsenate + glutathione + H(+) = glutathionyl-S-S-[glutaredoxin] + arsenite + H2O</text>
        <dbReference type="Rhea" id="RHEA:22016"/>
        <dbReference type="Rhea" id="RHEA-COMP:10729"/>
        <dbReference type="Rhea" id="RHEA-COMP:17668"/>
        <dbReference type="ChEBI" id="CHEBI:15377"/>
        <dbReference type="ChEBI" id="CHEBI:15378"/>
        <dbReference type="ChEBI" id="CHEBI:29242"/>
        <dbReference type="ChEBI" id="CHEBI:29950"/>
        <dbReference type="ChEBI" id="CHEBI:48597"/>
        <dbReference type="ChEBI" id="CHEBI:57925"/>
        <dbReference type="ChEBI" id="CHEBI:146199"/>
        <dbReference type="EC" id="1.20.4.1"/>
    </reaction>
</comment>
<dbReference type="SUPFAM" id="SSF52833">
    <property type="entry name" value="Thioredoxin-like"/>
    <property type="match status" value="1"/>
</dbReference>
<dbReference type="InterPro" id="IPR006660">
    <property type="entry name" value="Arsenate_reductase-like"/>
</dbReference>
<dbReference type="Gene3D" id="3.40.30.10">
    <property type="entry name" value="Glutaredoxin"/>
    <property type="match status" value="1"/>
</dbReference>
<dbReference type="PANTHER" id="PTHR30041:SF4">
    <property type="entry name" value="ARSENATE REDUCTASE"/>
    <property type="match status" value="1"/>
</dbReference>
<dbReference type="RefSeq" id="WP_149284763.1">
    <property type="nucleotide sequence ID" value="NZ_CP038437.2"/>
</dbReference>
<keyword evidence="6" id="KW-1185">Reference proteome</keyword>
<dbReference type="CDD" id="cd03034">
    <property type="entry name" value="ArsC_ArsC"/>
    <property type="match status" value="1"/>
</dbReference>
<evidence type="ECO:0000313" key="5">
    <source>
        <dbReference type="EMBL" id="QEM81752.1"/>
    </source>
</evidence>
<dbReference type="Pfam" id="PF03960">
    <property type="entry name" value="ArsC"/>
    <property type="match status" value="1"/>
</dbReference>
<sequence>MPSITLLHNPRCSKSREALALLEEAGADVSVRRYLDEPLSAAELHDLVSRLQGDIKELVRTNESEWKALAADSNDIEQVIAAIVAHPKVLQRPIADDGKRAIIGRPPENIRELLA</sequence>
<dbReference type="PROSITE" id="PS51353">
    <property type="entry name" value="ARSC"/>
    <property type="match status" value="1"/>
</dbReference>
<dbReference type="PANTHER" id="PTHR30041">
    <property type="entry name" value="ARSENATE REDUCTASE"/>
    <property type="match status" value="1"/>
</dbReference>
<dbReference type="KEGG" id="hbh:E4T21_09460"/>
<dbReference type="GO" id="GO:0008794">
    <property type="term" value="F:arsenate reductase (glutaredoxin) activity"/>
    <property type="evidence" value="ECO:0007669"/>
    <property type="project" value="UniProtKB-UniRule"/>
</dbReference>
<evidence type="ECO:0000313" key="6">
    <source>
        <dbReference type="Proteomes" id="UP000324285"/>
    </source>
</evidence>
<gene>
    <name evidence="5" type="primary">arsC</name>
    <name evidence="5" type="ORF">E4T21_09460</name>
</gene>
<dbReference type="NCBIfam" id="TIGR00014">
    <property type="entry name" value="arsC"/>
    <property type="match status" value="1"/>
</dbReference>
<dbReference type="Proteomes" id="UP000324285">
    <property type="component" value="Chromosome"/>
</dbReference>
<proteinExistence type="inferred from homology"/>
<reference evidence="5" key="1">
    <citation type="submission" date="2021-02" db="EMBL/GenBank/DDBJ databases">
        <title>Strain Y2R2, a novel species of the genus Halomonas.</title>
        <authorList>
            <person name="Huang H."/>
        </authorList>
    </citation>
    <scope>NUCLEOTIDE SEQUENCE</scope>
    <source>
        <strain evidence="5">Y2R2</strain>
    </source>
</reference>
<dbReference type="OrthoDB" id="9790554at2"/>
<name>A0A5C1NDK4_9GAMM</name>